<evidence type="ECO:0000256" key="5">
    <source>
        <dbReference type="ARBA" id="ARBA00022750"/>
    </source>
</evidence>
<dbReference type="PANTHER" id="PTHR33695:SF1">
    <property type="entry name" value="LIPOPROTEIN SIGNAL PEPTIDASE"/>
    <property type="match status" value="1"/>
</dbReference>
<dbReference type="STRING" id="1814289.SAMN05216410_2269"/>
<keyword evidence="2 9" id="KW-1003">Cell membrane</keyword>
<evidence type="ECO:0000313" key="14">
    <source>
        <dbReference type="Proteomes" id="UP000199039"/>
    </source>
</evidence>
<evidence type="ECO:0000256" key="9">
    <source>
        <dbReference type="HAMAP-Rule" id="MF_00161"/>
    </source>
</evidence>
<dbReference type="UniPathway" id="UPA00665"/>
<evidence type="ECO:0000313" key="13">
    <source>
        <dbReference type="EMBL" id="SDC73060.1"/>
    </source>
</evidence>
<dbReference type="InterPro" id="IPR001872">
    <property type="entry name" value="Peptidase_A8"/>
</dbReference>
<feature type="transmembrane region" description="Helical" evidence="9">
    <location>
        <begin position="108"/>
        <end position="125"/>
    </location>
</feature>
<keyword evidence="8 9" id="KW-0472">Membrane</keyword>
<evidence type="ECO:0000256" key="8">
    <source>
        <dbReference type="ARBA" id="ARBA00023136"/>
    </source>
</evidence>
<evidence type="ECO:0000256" key="11">
    <source>
        <dbReference type="RuleBase" id="RU004181"/>
    </source>
</evidence>
<gene>
    <name evidence="9" type="primary">lspA</name>
    <name evidence="13" type="ORF">SAMN05216410_2269</name>
</gene>
<comment type="pathway">
    <text evidence="9">Protein modification; lipoprotein biosynthesis (signal peptide cleavage).</text>
</comment>
<dbReference type="OrthoDB" id="4308908at2"/>
<dbReference type="Proteomes" id="UP000199039">
    <property type="component" value="Unassembled WGS sequence"/>
</dbReference>
<proteinExistence type="inferred from homology"/>
<dbReference type="HAMAP" id="MF_00161">
    <property type="entry name" value="LspA"/>
    <property type="match status" value="1"/>
</dbReference>
<feature type="active site" evidence="9">
    <location>
        <position position="141"/>
    </location>
</feature>
<dbReference type="GO" id="GO:0005886">
    <property type="term" value="C:plasma membrane"/>
    <property type="evidence" value="ECO:0007669"/>
    <property type="project" value="UniProtKB-SubCell"/>
</dbReference>
<evidence type="ECO:0000256" key="7">
    <source>
        <dbReference type="ARBA" id="ARBA00022989"/>
    </source>
</evidence>
<evidence type="ECO:0000256" key="12">
    <source>
        <dbReference type="SAM" id="MobiDB-lite"/>
    </source>
</evidence>
<feature type="compositionally biased region" description="Low complexity" evidence="12">
    <location>
        <begin position="199"/>
        <end position="216"/>
    </location>
</feature>
<dbReference type="RefSeq" id="WP_093183201.1">
    <property type="nucleotide sequence ID" value="NZ_FMYH01000003.1"/>
</dbReference>
<dbReference type="PANTHER" id="PTHR33695">
    <property type="entry name" value="LIPOPROTEIN SIGNAL PEPTIDASE"/>
    <property type="match status" value="1"/>
</dbReference>
<evidence type="ECO:0000256" key="3">
    <source>
        <dbReference type="ARBA" id="ARBA00022670"/>
    </source>
</evidence>
<comment type="catalytic activity">
    <reaction evidence="9 10">
        <text>Release of signal peptides from bacterial membrane prolipoproteins. Hydrolyzes -Xaa-Yaa-Zaa-|-(S,diacylglyceryl)Cys-, in which Xaa is hydrophobic (preferably Leu), and Yaa (Ala or Ser) and Zaa (Gly or Ala) have small, neutral side chains.</text>
        <dbReference type="EC" id="3.4.23.36"/>
    </reaction>
</comment>
<evidence type="ECO:0000256" key="4">
    <source>
        <dbReference type="ARBA" id="ARBA00022692"/>
    </source>
</evidence>
<dbReference type="AlphaFoldDB" id="A0A1G6NYF8"/>
<dbReference type="GO" id="GO:0006508">
    <property type="term" value="P:proteolysis"/>
    <property type="evidence" value="ECO:0007669"/>
    <property type="project" value="UniProtKB-KW"/>
</dbReference>
<comment type="similarity">
    <text evidence="1 9 11">Belongs to the peptidase A8 family.</text>
</comment>
<keyword evidence="7 9" id="KW-1133">Transmembrane helix</keyword>
<comment type="subcellular location">
    <subcellularLocation>
        <location evidence="9">Cell membrane</location>
        <topology evidence="9">Multi-pass membrane protein</topology>
    </subcellularLocation>
</comment>
<keyword evidence="5 9" id="KW-0064">Aspartyl protease</keyword>
<keyword evidence="6 9" id="KW-0378">Hydrolase</keyword>
<organism evidence="13 14">
    <name type="scientific">Sanguibacter gelidistatuariae</name>
    <dbReference type="NCBI Taxonomy" id="1814289"/>
    <lineage>
        <taxon>Bacteria</taxon>
        <taxon>Bacillati</taxon>
        <taxon>Actinomycetota</taxon>
        <taxon>Actinomycetes</taxon>
        <taxon>Micrococcales</taxon>
        <taxon>Sanguibacteraceae</taxon>
        <taxon>Sanguibacter</taxon>
    </lineage>
</organism>
<evidence type="ECO:0000256" key="2">
    <source>
        <dbReference type="ARBA" id="ARBA00022475"/>
    </source>
</evidence>
<feature type="active site" evidence="9">
    <location>
        <position position="154"/>
    </location>
</feature>
<accession>A0A1G6NYF8</accession>
<evidence type="ECO:0000256" key="1">
    <source>
        <dbReference type="ARBA" id="ARBA00006139"/>
    </source>
</evidence>
<dbReference type="Pfam" id="PF01252">
    <property type="entry name" value="Peptidase_A8"/>
    <property type="match status" value="1"/>
</dbReference>
<comment type="function">
    <text evidence="9 10">This protein specifically catalyzes the removal of signal peptides from prolipoproteins.</text>
</comment>
<sequence>MPEIENTPVTEDPGPAPVRSPLKVLAFIFGLAALVLAADQLSKMWAQSALVVGHAPKSLIGELIQLRLIYNSGAALSIASGMTWVLTLLSAGVVVFIVLMARKIASTAWAVALGLVLGGALGNLLDRLFRAPGFPNGHVVDFIDYGPFIGNVADIAIVGAAVLIAVLAFIGIGPDGKRQSDADAGSKTTTAEAAEPEAAEPTTAEPTTTNPESSES</sequence>
<keyword evidence="3 9" id="KW-0645">Protease</keyword>
<feature type="transmembrane region" description="Helical" evidence="9">
    <location>
        <begin position="145"/>
        <end position="170"/>
    </location>
</feature>
<protein>
    <recommendedName>
        <fullName evidence="9">Lipoprotein signal peptidase</fullName>
        <ecNumber evidence="9">3.4.23.36</ecNumber>
    </recommendedName>
    <alternativeName>
        <fullName evidence="9">Prolipoprotein signal peptidase</fullName>
    </alternativeName>
    <alternativeName>
        <fullName evidence="9">Signal peptidase II</fullName>
        <shortName evidence="9">SPase II</shortName>
    </alternativeName>
</protein>
<feature type="region of interest" description="Disordered" evidence="12">
    <location>
        <begin position="175"/>
        <end position="216"/>
    </location>
</feature>
<feature type="transmembrane region" description="Helical" evidence="9">
    <location>
        <begin position="82"/>
        <end position="101"/>
    </location>
</feature>
<dbReference type="GO" id="GO:0004190">
    <property type="term" value="F:aspartic-type endopeptidase activity"/>
    <property type="evidence" value="ECO:0007669"/>
    <property type="project" value="UniProtKB-UniRule"/>
</dbReference>
<feature type="transmembrane region" description="Helical" evidence="9">
    <location>
        <begin position="20"/>
        <end position="38"/>
    </location>
</feature>
<keyword evidence="4 9" id="KW-0812">Transmembrane</keyword>
<dbReference type="EC" id="3.4.23.36" evidence="9"/>
<evidence type="ECO:0000256" key="6">
    <source>
        <dbReference type="ARBA" id="ARBA00022801"/>
    </source>
</evidence>
<dbReference type="NCBIfam" id="TIGR00077">
    <property type="entry name" value="lspA"/>
    <property type="match status" value="1"/>
</dbReference>
<dbReference type="PROSITE" id="PS00855">
    <property type="entry name" value="SPASE_II"/>
    <property type="match status" value="1"/>
</dbReference>
<keyword evidence="14" id="KW-1185">Reference proteome</keyword>
<dbReference type="PRINTS" id="PR00781">
    <property type="entry name" value="LIPOSIGPTASE"/>
</dbReference>
<evidence type="ECO:0000256" key="10">
    <source>
        <dbReference type="RuleBase" id="RU000594"/>
    </source>
</evidence>
<dbReference type="EMBL" id="FMYH01000003">
    <property type="protein sequence ID" value="SDC73060.1"/>
    <property type="molecule type" value="Genomic_DNA"/>
</dbReference>
<name>A0A1G6NYF8_9MICO</name>
<reference evidence="13 14" key="1">
    <citation type="submission" date="2016-09" db="EMBL/GenBank/DDBJ databases">
        <authorList>
            <person name="Capua I."/>
            <person name="De Benedictis P."/>
            <person name="Joannis T."/>
            <person name="Lombin L.H."/>
            <person name="Cattoli G."/>
        </authorList>
    </citation>
    <scope>NUCLEOTIDE SEQUENCE [LARGE SCALE GENOMIC DNA]</scope>
    <source>
        <strain evidence="13 14">ISLP-3</strain>
    </source>
</reference>